<dbReference type="GO" id="GO:0016301">
    <property type="term" value="F:kinase activity"/>
    <property type="evidence" value="ECO:0007669"/>
    <property type="project" value="UniProtKB-KW"/>
</dbReference>
<evidence type="ECO:0000313" key="3">
    <source>
        <dbReference type="EMBL" id="OWF41930.1"/>
    </source>
</evidence>
<dbReference type="AlphaFoldDB" id="A0A210PZL7"/>
<keyword evidence="2" id="KW-0472">Membrane</keyword>
<name>A0A210PZL7_MIZYE</name>
<feature type="compositionally biased region" description="Acidic residues" evidence="1">
    <location>
        <begin position="178"/>
        <end position="200"/>
    </location>
</feature>
<feature type="compositionally biased region" description="Polar residues" evidence="1">
    <location>
        <begin position="53"/>
        <end position="65"/>
    </location>
</feature>
<accession>A0A210PZL7</accession>
<proteinExistence type="predicted"/>
<protein>
    <submittedName>
        <fullName evidence="3">Myosin light chain kinase, smooth muscle</fullName>
    </submittedName>
</protein>
<feature type="transmembrane region" description="Helical" evidence="2">
    <location>
        <begin position="218"/>
        <end position="235"/>
    </location>
</feature>
<keyword evidence="2" id="KW-1133">Transmembrane helix</keyword>
<evidence type="ECO:0000256" key="1">
    <source>
        <dbReference type="SAM" id="MobiDB-lite"/>
    </source>
</evidence>
<gene>
    <name evidence="3" type="ORF">KP79_PYT19792</name>
</gene>
<keyword evidence="3" id="KW-0418">Kinase</keyword>
<reference evidence="3 4" key="1">
    <citation type="journal article" date="2017" name="Nat. Ecol. Evol.">
        <title>Scallop genome provides insights into evolution of bilaterian karyotype and development.</title>
        <authorList>
            <person name="Wang S."/>
            <person name="Zhang J."/>
            <person name="Jiao W."/>
            <person name="Li J."/>
            <person name="Xun X."/>
            <person name="Sun Y."/>
            <person name="Guo X."/>
            <person name="Huan P."/>
            <person name="Dong B."/>
            <person name="Zhang L."/>
            <person name="Hu X."/>
            <person name="Sun X."/>
            <person name="Wang J."/>
            <person name="Zhao C."/>
            <person name="Wang Y."/>
            <person name="Wang D."/>
            <person name="Huang X."/>
            <person name="Wang R."/>
            <person name="Lv J."/>
            <person name="Li Y."/>
            <person name="Zhang Z."/>
            <person name="Liu B."/>
            <person name="Lu W."/>
            <person name="Hui Y."/>
            <person name="Liang J."/>
            <person name="Zhou Z."/>
            <person name="Hou R."/>
            <person name="Li X."/>
            <person name="Liu Y."/>
            <person name="Li H."/>
            <person name="Ning X."/>
            <person name="Lin Y."/>
            <person name="Zhao L."/>
            <person name="Xing Q."/>
            <person name="Dou J."/>
            <person name="Li Y."/>
            <person name="Mao J."/>
            <person name="Guo H."/>
            <person name="Dou H."/>
            <person name="Li T."/>
            <person name="Mu C."/>
            <person name="Jiang W."/>
            <person name="Fu Q."/>
            <person name="Fu X."/>
            <person name="Miao Y."/>
            <person name="Liu J."/>
            <person name="Yu Q."/>
            <person name="Li R."/>
            <person name="Liao H."/>
            <person name="Li X."/>
            <person name="Kong Y."/>
            <person name="Jiang Z."/>
            <person name="Chourrout D."/>
            <person name="Li R."/>
            <person name="Bao Z."/>
        </authorList>
    </citation>
    <scope>NUCLEOTIDE SEQUENCE [LARGE SCALE GENOMIC DNA]</scope>
    <source>
        <strain evidence="3 4">PY_sf001</strain>
    </source>
</reference>
<evidence type="ECO:0000256" key="2">
    <source>
        <dbReference type="SAM" id="Phobius"/>
    </source>
</evidence>
<feature type="compositionally biased region" description="Acidic residues" evidence="1">
    <location>
        <begin position="41"/>
        <end position="50"/>
    </location>
</feature>
<keyword evidence="2" id="KW-0812">Transmembrane</keyword>
<dbReference type="OrthoDB" id="8964506at2759"/>
<sequence>MAEGNFRNGSLLESEENNGGNTDVEEGHTDIGIENNRIEEVNPDLNDDPTGDTGPSESDDPTGNTGHRVLDDPTGEAGPRELDDPTGDTGLGESDDSTGDTGPRKSDDPTGGTGPRESDDPTGETRPRETDDVTGDTGLVESDGSSEDSPDGFCFVYLDKKTNTATIDEVNENTANGPDDEETQGEDDDGEISQPEEDSHDTDGFDGANNQRGKRNTGYRLGILILCLILTWFTLNQMDDQFITPSNSHRLQTATPIDIVEATNERLPNTNYVNPVEETQNQNMRAGLCFSGSQHDYQFCNAPSSTLPMNIPQLMIEEGRYTIQSLCPDDEQAVDQSNEQERGIQGLCPGGDSAEGGPINTCSLDNWLNMVYTQLDNCPCLLREVRRLADDGIPLFVNLVESHRLWKKGHISEAKWKLCGNHDMRSSEPQRILTLLESQLTHCFNTVNGSNGLVQLPHVILQGQRDNGSEWQDIAEAVSAYETRAEQVMVFPRPPVFLSLLLANLGSFQEDSHRISPNITFAGITWPLLRTLCLDLRQIFNIWCREFLCQIGNFQLMAYHREAGGFTATWERGGLFG</sequence>
<keyword evidence="4" id="KW-1185">Reference proteome</keyword>
<feature type="region of interest" description="Disordered" evidence="1">
    <location>
        <begin position="166"/>
        <end position="213"/>
    </location>
</feature>
<organism evidence="3 4">
    <name type="scientific">Mizuhopecten yessoensis</name>
    <name type="common">Japanese scallop</name>
    <name type="synonym">Patinopecten yessoensis</name>
    <dbReference type="NCBI Taxonomy" id="6573"/>
    <lineage>
        <taxon>Eukaryota</taxon>
        <taxon>Metazoa</taxon>
        <taxon>Spiralia</taxon>
        <taxon>Lophotrochozoa</taxon>
        <taxon>Mollusca</taxon>
        <taxon>Bivalvia</taxon>
        <taxon>Autobranchia</taxon>
        <taxon>Pteriomorphia</taxon>
        <taxon>Pectinida</taxon>
        <taxon>Pectinoidea</taxon>
        <taxon>Pectinidae</taxon>
        <taxon>Mizuhopecten</taxon>
    </lineage>
</organism>
<evidence type="ECO:0000313" key="4">
    <source>
        <dbReference type="Proteomes" id="UP000242188"/>
    </source>
</evidence>
<keyword evidence="3" id="KW-0808">Transferase</keyword>
<comment type="caution">
    <text evidence="3">The sequence shown here is derived from an EMBL/GenBank/DDBJ whole genome shotgun (WGS) entry which is preliminary data.</text>
</comment>
<feature type="compositionally biased region" description="Basic and acidic residues" evidence="1">
    <location>
        <begin position="25"/>
        <end position="40"/>
    </location>
</feature>
<dbReference type="EMBL" id="NEDP02005331">
    <property type="protein sequence ID" value="OWF41930.1"/>
    <property type="molecule type" value="Genomic_DNA"/>
</dbReference>
<feature type="compositionally biased region" description="Basic and acidic residues" evidence="1">
    <location>
        <begin position="116"/>
        <end position="131"/>
    </location>
</feature>
<dbReference type="Proteomes" id="UP000242188">
    <property type="component" value="Unassembled WGS sequence"/>
</dbReference>
<feature type="region of interest" description="Disordered" evidence="1">
    <location>
        <begin position="1"/>
        <end position="151"/>
    </location>
</feature>